<evidence type="ECO:0000256" key="1">
    <source>
        <dbReference type="ARBA" id="ARBA00004123"/>
    </source>
</evidence>
<evidence type="ECO:0000256" key="6">
    <source>
        <dbReference type="SAM" id="MobiDB-lite"/>
    </source>
</evidence>
<dbReference type="Pfam" id="PF07897">
    <property type="entry name" value="EAR"/>
    <property type="match status" value="1"/>
</dbReference>
<feature type="region of interest" description="Disordered" evidence="6">
    <location>
        <begin position="197"/>
        <end position="236"/>
    </location>
</feature>
<dbReference type="GO" id="GO:0045892">
    <property type="term" value="P:negative regulation of DNA-templated transcription"/>
    <property type="evidence" value="ECO:0007669"/>
    <property type="project" value="TreeGrafter"/>
</dbReference>
<dbReference type="InterPro" id="IPR031307">
    <property type="entry name" value="Ninja_fam"/>
</dbReference>
<name>A0AAQ3L003_9LILI</name>
<dbReference type="InterPro" id="IPR012463">
    <property type="entry name" value="Ninja_motif"/>
</dbReference>
<dbReference type="EMBL" id="CP136896">
    <property type="protein sequence ID" value="WOL14462.1"/>
    <property type="molecule type" value="Genomic_DNA"/>
</dbReference>
<dbReference type="InterPro" id="IPR032310">
    <property type="entry name" value="NLS_NINJA_AFP-like"/>
</dbReference>
<evidence type="ECO:0000313" key="9">
    <source>
        <dbReference type="EMBL" id="WOL14462.1"/>
    </source>
</evidence>
<dbReference type="PANTHER" id="PTHR31413">
    <property type="entry name" value="AFP HOMOLOG 2"/>
    <property type="match status" value="1"/>
</dbReference>
<feature type="compositionally biased region" description="Polar residues" evidence="6">
    <location>
        <begin position="227"/>
        <end position="236"/>
    </location>
</feature>
<dbReference type="AlphaFoldDB" id="A0AAQ3L003"/>
<evidence type="ECO:0000256" key="5">
    <source>
        <dbReference type="SAM" id="Coils"/>
    </source>
</evidence>
<gene>
    <name evidence="9" type="ORF">Cni_G23242</name>
</gene>
<protein>
    <recommendedName>
        <fullName evidence="4">Ninja-family protein</fullName>
    </recommendedName>
    <alternativeName>
        <fullName evidence="4">ABI-binding protein</fullName>
    </alternativeName>
</protein>
<proteinExistence type="inferred from homology"/>
<organism evidence="9 10">
    <name type="scientific">Canna indica</name>
    <name type="common">Indian-shot</name>
    <dbReference type="NCBI Taxonomy" id="4628"/>
    <lineage>
        <taxon>Eukaryota</taxon>
        <taxon>Viridiplantae</taxon>
        <taxon>Streptophyta</taxon>
        <taxon>Embryophyta</taxon>
        <taxon>Tracheophyta</taxon>
        <taxon>Spermatophyta</taxon>
        <taxon>Magnoliopsida</taxon>
        <taxon>Liliopsida</taxon>
        <taxon>Zingiberales</taxon>
        <taxon>Cannaceae</taxon>
        <taxon>Canna</taxon>
    </lineage>
</organism>
<comment type="subcellular location">
    <subcellularLocation>
        <location evidence="1 4">Nucleus</location>
    </subcellularLocation>
</comment>
<dbReference type="Proteomes" id="UP001327560">
    <property type="component" value="Chromosome 7"/>
</dbReference>
<evidence type="ECO:0000313" key="10">
    <source>
        <dbReference type="Proteomes" id="UP001327560"/>
    </source>
</evidence>
<dbReference type="GO" id="GO:0007165">
    <property type="term" value="P:signal transduction"/>
    <property type="evidence" value="ECO:0007669"/>
    <property type="project" value="InterPro"/>
</dbReference>
<keyword evidence="3 4" id="KW-0539">Nucleus</keyword>
<dbReference type="Pfam" id="PF16135">
    <property type="entry name" value="TDBD"/>
    <property type="match status" value="1"/>
</dbReference>
<evidence type="ECO:0000256" key="3">
    <source>
        <dbReference type="ARBA" id="ARBA00023242"/>
    </source>
</evidence>
<feature type="domain" description="Ethylene-responsive binding factor-associated repression" evidence="7">
    <location>
        <begin position="46"/>
        <end position="80"/>
    </location>
</feature>
<evidence type="ECO:0000259" key="7">
    <source>
        <dbReference type="Pfam" id="PF07897"/>
    </source>
</evidence>
<feature type="domain" description="Tify" evidence="8">
    <location>
        <begin position="282"/>
        <end position="314"/>
    </location>
</feature>
<dbReference type="Pfam" id="PF16136">
    <property type="entry name" value="NLS_NINJA_AFP"/>
    <property type="match status" value="1"/>
</dbReference>
<evidence type="ECO:0000256" key="4">
    <source>
        <dbReference type="RuleBase" id="RU369029"/>
    </source>
</evidence>
<comment type="similarity">
    <text evidence="2 4">Belongs to the Ninja family.</text>
</comment>
<reference evidence="9 10" key="1">
    <citation type="submission" date="2023-10" db="EMBL/GenBank/DDBJ databases">
        <title>Chromosome-scale genome assembly provides insights into flower coloration mechanisms of Canna indica.</title>
        <authorList>
            <person name="Li C."/>
        </authorList>
    </citation>
    <scope>NUCLEOTIDE SEQUENCE [LARGE SCALE GENOMIC DNA]</scope>
    <source>
        <tissue evidence="9">Flower</tissue>
    </source>
</reference>
<dbReference type="InterPro" id="IPR032308">
    <property type="entry name" value="TDBD"/>
</dbReference>
<accession>A0AAQ3L003</accession>
<keyword evidence="5" id="KW-0175">Coiled coil</keyword>
<dbReference type="GO" id="GO:0005634">
    <property type="term" value="C:nucleus"/>
    <property type="evidence" value="ECO:0007669"/>
    <property type="project" value="UniProtKB-SubCell"/>
</dbReference>
<dbReference type="PANTHER" id="PTHR31413:SF31">
    <property type="entry name" value="NINJA-FAMILY PROTEIN AFP3"/>
    <property type="match status" value="1"/>
</dbReference>
<keyword evidence="10" id="KW-1185">Reference proteome</keyword>
<evidence type="ECO:0000259" key="8">
    <source>
        <dbReference type="Pfam" id="PF16135"/>
    </source>
</evidence>
<feature type="coiled-coil region" evidence="5">
    <location>
        <begin position="105"/>
        <end position="132"/>
    </location>
</feature>
<comment type="function">
    <text evidence="4">Acts as a negative regulator of abscisic acid (ABA) response.</text>
</comment>
<evidence type="ECO:0000256" key="2">
    <source>
        <dbReference type="ARBA" id="ARBA00006081"/>
    </source>
</evidence>
<sequence length="323" mass="35037">MEAEAAEGKLEIPPSAIESFPRDLLRRLSGESFSGEQREALGGEPEEVELNLNLGLSLGGCFGVDPEGKKLVRSSSIASFSSFPREIEFPSVPRNLVRTISLPSEADEERRKRKELQSLRRLEAKRKRLSKRNSIKLGAARSDDDTDGGKKTLATPMTINARLDLPIGCQFRGVLNIAIPPGLPAWARSKSRATAAVQGSAASQGPSEFENLPTKDHSASGHEAGSAPSTSEARNVSIESNDGNLERNMMGEMPCVFTRGDGPNGRRIEGFLYRYKKREEVRIVCVCHGSFLTPAEFVKHAGGGDVDNPMKHIVVCPSPATLQ</sequence>